<dbReference type="GO" id="GO:0008658">
    <property type="term" value="F:penicillin binding"/>
    <property type="evidence" value="ECO:0007669"/>
    <property type="project" value="InterPro"/>
</dbReference>
<comment type="similarity">
    <text evidence="2">In the C-terminal section; belongs to the transpeptidase family.</text>
</comment>
<dbReference type="Gene3D" id="1.10.3810.10">
    <property type="entry name" value="Biosynthetic peptidoglycan transglycosylase-like"/>
    <property type="match status" value="1"/>
</dbReference>
<dbReference type="Pfam" id="PF00905">
    <property type="entry name" value="Transpeptidase"/>
    <property type="match status" value="1"/>
</dbReference>
<keyword evidence="13" id="KW-0511">Multifunctional enzyme</keyword>
<evidence type="ECO:0000256" key="2">
    <source>
        <dbReference type="ARBA" id="ARBA00007090"/>
    </source>
</evidence>
<dbReference type="GO" id="GO:0071555">
    <property type="term" value="P:cell wall organization"/>
    <property type="evidence" value="ECO:0007669"/>
    <property type="project" value="UniProtKB-KW"/>
</dbReference>
<dbReference type="STRING" id="1802335.A3G59_00710"/>
<keyword evidence="4" id="KW-1003">Cell membrane</keyword>
<dbReference type="AlphaFoldDB" id="A0A1G2P996"/>
<evidence type="ECO:0000256" key="3">
    <source>
        <dbReference type="ARBA" id="ARBA00007739"/>
    </source>
</evidence>
<evidence type="ECO:0000256" key="9">
    <source>
        <dbReference type="ARBA" id="ARBA00022801"/>
    </source>
</evidence>
<dbReference type="SUPFAM" id="SSF56601">
    <property type="entry name" value="beta-lactamase/transpeptidase-like"/>
    <property type="match status" value="1"/>
</dbReference>
<comment type="caution">
    <text evidence="20">The sequence shown here is derived from an EMBL/GenBank/DDBJ whole genome shotgun (WGS) entry which is preliminary data.</text>
</comment>
<keyword evidence="14" id="KW-0961">Cell wall biogenesis/degradation</keyword>
<proteinExistence type="inferred from homology"/>
<dbReference type="InterPro" id="IPR050396">
    <property type="entry name" value="Glycosyltr_51/Transpeptidase"/>
</dbReference>
<evidence type="ECO:0000313" key="21">
    <source>
        <dbReference type="Proteomes" id="UP000176881"/>
    </source>
</evidence>
<dbReference type="PANTHER" id="PTHR32282">
    <property type="entry name" value="BINDING PROTEIN TRANSPEPTIDASE, PUTATIVE-RELATED"/>
    <property type="match status" value="1"/>
</dbReference>
<dbReference type="SUPFAM" id="SSF53955">
    <property type="entry name" value="Lysozyme-like"/>
    <property type="match status" value="1"/>
</dbReference>
<evidence type="ECO:0000259" key="18">
    <source>
        <dbReference type="Pfam" id="PF00905"/>
    </source>
</evidence>
<comment type="similarity">
    <text evidence="3">In the N-terminal section; belongs to the glycosyltransferase 51 family.</text>
</comment>
<reference evidence="20 21" key="1">
    <citation type="journal article" date="2016" name="Nat. Commun.">
        <title>Thousands of microbial genomes shed light on interconnected biogeochemical processes in an aquifer system.</title>
        <authorList>
            <person name="Anantharaman K."/>
            <person name="Brown C.T."/>
            <person name="Hug L.A."/>
            <person name="Sharon I."/>
            <person name="Castelle C.J."/>
            <person name="Probst A.J."/>
            <person name="Thomas B.C."/>
            <person name="Singh A."/>
            <person name="Wilkins M.J."/>
            <person name="Karaoz U."/>
            <person name="Brodie E.L."/>
            <person name="Williams K.H."/>
            <person name="Hubbard S.S."/>
            <person name="Banfield J.F."/>
        </authorList>
    </citation>
    <scope>NUCLEOTIDE SEQUENCE [LARGE SCALE GENOMIC DNA]</scope>
</reference>
<dbReference type="GO" id="GO:0008360">
    <property type="term" value="P:regulation of cell shape"/>
    <property type="evidence" value="ECO:0007669"/>
    <property type="project" value="UniProtKB-KW"/>
</dbReference>
<evidence type="ECO:0000256" key="14">
    <source>
        <dbReference type="ARBA" id="ARBA00023316"/>
    </source>
</evidence>
<evidence type="ECO:0000256" key="12">
    <source>
        <dbReference type="ARBA" id="ARBA00023136"/>
    </source>
</evidence>
<comment type="catalytic activity">
    <reaction evidence="16">
        <text>[GlcNAc-(1-&gt;4)-Mur2Ac(oyl-L-Ala-gamma-D-Glu-L-Lys-D-Ala-D-Ala)](n)-di-trans,octa-cis-undecaprenyl diphosphate + beta-D-GlcNAc-(1-&gt;4)-Mur2Ac(oyl-L-Ala-gamma-D-Glu-L-Lys-D-Ala-D-Ala)-di-trans,octa-cis-undecaprenyl diphosphate = [GlcNAc-(1-&gt;4)-Mur2Ac(oyl-L-Ala-gamma-D-Glu-L-Lys-D-Ala-D-Ala)](n+1)-di-trans,octa-cis-undecaprenyl diphosphate + di-trans,octa-cis-undecaprenyl diphosphate + H(+)</text>
        <dbReference type="Rhea" id="RHEA:23708"/>
        <dbReference type="Rhea" id="RHEA-COMP:9602"/>
        <dbReference type="Rhea" id="RHEA-COMP:9603"/>
        <dbReference type="ChEBI" id="CHEBI:15378"/>
        <dbReference type="ChEBI" id="CHEBI:58405"/>
        <dbReference type="ChEBI" id="CHEBI:60033"/>
        <dbReference type="ChEBI" id="CHEBI:78435"/>
        <dbReference type="EC" id="2.4.99.28"/>
    </reaction>
</comment>
<feature type="domain" description="Glycosyl transferase family 51" evidence="19">
    <location>
        <begin position="67"/>
        <end position="239"/>
    </location>
</feature>
<keyword evidence="5" id="KW-0121">Carboxypeptidase</keyword>
<dbReference type="Gene3D" id="3.40.710.10">
    <property type="entry name" value="DD-peptidase/beta-lactamase superfamily"/>
    <property type="match status" value="1"/>
</dbReference>
<dbReference type="Pfam" id="PF00912">
    <property type="entry name" value="Transgly"/>
    <property type="match status" value="1"/>
</dbReference>
<evidence type="ECO:0000256" key="13">
    <source>
        <dbReference type="ARBA" id="ARBA00023268"/>
    </source>
</evidence>
<dbReference type="GO" id="GO:0009002">
    <property type="term" value="F:serine-type D-Ala-D-Ala carboxypeptidase activity"/>
    <property type="evidence" value="ECO:0007669"/>
    <property type="project" value="UniProtKB-EC"/>
</dbReference>
<dbReference type="InterPro" id="IPR001264">
    <property type="entry name" value="Glyco_trans_51"/>
</dbReference>
<dbReference type="GO" id="GO:0006508">
    <property type="term" value="P:proteolysis"/>
    <property type="evidence" value="ECO:0007669"/>
    <property type="project" value="UniProtKB-KW"/>
</dbReference>
<evidence type="ECO:0000256" key="7">
    <source>
        <dbReference type="ARBA" id="ARBA00022676"/>
    </source>
</evidence>
<keyword evidence="6" id="KW-0645">Protease</keyword>
<evidence type="ECO:0000256" key="8">
    <source>
        <dbReference type="ARBA" id="ARBA00022679"/>
    </source>
</evidence>
<keyword evidence="9" id="KW-0378">Hydrolase</keyword>
<evidence type="ECO:0000256" key="15">
    <source>
        <dbReference type="ARBA" id="ARBA00034000"/>
    </source>
</evidence>
<keyword evidence="10" id="KW-0133">Cell shape</keyword>
<dbReference type="Proteomes" id="UP000176881">
    <property type="component" value="Unassembled WGS sequence"/>
</dbReference>
<keyword evidence="17" id="KW-1133">Transmembrane helix</keyword>
<keyword evidence="11" id="KW-0573">Peptidoglycan synthesis</keyword>
<dbReference type="EMBL" id="MHSN01000033">
    <property type="protein sequence ID" value="OHA44161.1"/>
    <property type="molecule type" value="Genomic_DNA"/>
</dbReference>
<evidence type="ECO:0000256" key="1">
    <source>
        <dbReference type="ARBA" id="ARBA00004236"/>
    </source>
</evidence>
<dbReference type="InterPro" id="IPR001460">
    <property type="entry name" value="PCN-bd_Tpept"/>
</dbReference>
<feature type="domain" description="Penicillin-binding protein transpeptidase" evidence="18">
    <location>
        <begin position="333"/>
        <end position="613"/>
    </location>
</feature>
<organism evidence="20 21">
    <name type="scientific">Candidatus Taylorbacteria bacterium RIFCSPLOWO2_12_FULL_47_20</name>
    <dbReference type="NCBI Taxonomy" id="1802335"/>
    <lineage>
        <taxon>Bacteria</taxon>
        <taxon>Candidatus Tayloriibacteriota</taxon>
    </lineage>
</organism>
<evidence type="ECO:0000256" key="4">
    <source>
        <dbReference type="ARBA" id="ARBA00022475"/>
    </source>
</evidence>
<dbReference type="PANTHER" id="PTHR32282:SF11">
    <property type="entry name" value="PENICILLIN-BINDING PROTEIN 1B"/>
    <property type="match status" value="1"/>
</dbReference>
<dbReference type="InterPro" id="IPR023346">
    <property type="entry name" value="Lysozyme-like_dom_sf"/>
</dbReference>
<dbReference type="GO" id="GO:0009252">
    <property type="term" value="P:peptidoglycan biosynthetic process"/>
    <property type="evidence" value="ECO:0007669"/>
    <property type="project" value="UniProtKB-KW"/>
</dbReference>
<dbReference type="InterPro" id="IPR036950">
    <property type="entry name" value="PBP_transglycosylase"/>
</dbReference>
<keyword evidence="7" id="KW-0328">Glycosyltransferase</keyword>
<dbReference type="GO" id="GO:0005886">
    <property type="term" value="C:plasma membrane"/>
    <property type="evidence" value="ECO:0007669"/>
    <property type="project" value="UniProtKB-SubCell"/>
</dbReference>
<evidence type="ECO:0000313" key="20">
    <source>
        <dbReference type="EMBL" id="OHA44161.1"/>
    </source>
</evidence>
<evidence type="ECO:0000256" key="5">
    <source>
        <dbReference type="ARBA" id="ARBA00022645"/>
    </source>
</evidence>
<dbReference type="GO" id="GO:0008955">
    <property type="term" value="F:peptidoglycan glycosyltransferase activity"/>
    <property type="evidence" value="ECO:0007669"/>
    <property type="project" value="UniProtKB-EC"/>
</dbReference>
<dbReference type="NCBIfam" id="TIGR02074">
    <property type="entry name" value="PBP_1a_fam"/>
    <property type="match status" value="1"/>
</dbReference>
<dbReference type="FunFam" id="1.10.3810.10:FF:000001">
    <property type="entry name" value="Penicillin-binding protein 1A"/>
    <property type="match status" value="1"/>
</dbReference>
<keyword evidence="12 17" id="KW-0472">Membrane</keyword>
<name>A0A1G2P996_9BACT</name>
<evidence type="ECO:0000256" key="17">
    <source>
        <dbReference type="SAM" id="Phobius"/>
    </source>
</evidence>
<comment type="catalytic activity">
    <reaction evidence="15">
        <text>Preferential cleavage: (Ac)2-L-Lys-D-Ala-|-D-Ala. Also transpeptidation of peptidyl-alanyl moieties that are N-acyl substituents of D-alanine.</text>
        <dbReference type="EC" id="3.4.16.4"/>
    </reaction>
</comment>
<evidence type="ECO:0000259" key="19">
    <source>
        <dbReference type="Pfam" id="PF00912"/>
    </source>
</evidence>
<evidence type="ECO:0000256" key="11">
    <source>
        <dbReference type="ARBA" id="ARBA00022984"/>
    </source>
</evidence>
<protein>
    <submittedName>
        <fullName evidence="20">Uncharacterized protein</fullName>
    </submittedName>
</protein>
<dbReference type="InterPro" id="IPR012338">
    <property type="entry name" value="Beta-lactam/transpept-like"/>
</dbReference>
<feature type="transmembrane region" description="Helical" evidence="17">
    <location>
        <begin position="12"/>
        <end position="35"/>
    </location>
</feature>
<gene>
    <name evidence="20" type="ORF">A3G59_00710</name>
</gene>
<accession>A0A1G2P996</accession>
<dbReference type="GO" id="GO:0030288">
    <property type="term" value="C:outer membrane-bounded periplasmic space"/>
    <property type="evidence" value="ECO:0007669"/>
    <property type="project" value="TreeGrafter"/>
</dbReference>
<keyword evidence="8" id="KW-0808">Transferase</keyword>
<sequence>MKKRGKKTRIISIKTAMVVIISAGLFSGGIGLFWISSLKAPSLEAFEGRSISQSTKIYDRTGEVLLYDLHEEAKRTLIPYTEISPNIKNATVAIEDERFYQHKGVEPSSFLRAVLVNIRRGELSQGGSTITQQVVKNTILTNDKKISRKIKEWVLAVKLEAKYSKEEILAFYLNEMPYGGNIYGVEEASGKFFGITSNDLSLAQAAYLAAIPQAPTFYSPYGNNREALEKRKNLVLGKMFGNKFITQEDLDSAKSEKVEFKKQETSGIKAPHFVMYVKEILEKEYGERVLREKGYKIITTLDWDLQEKAEEIVKRNALENKEKFNAENAALSAIDTKTGDILVMVGSRDYFDKDIDGNFNVTIANRQPGSAFKPFVYATAFSKGYTPETVVFDVETEFSALCNPDGSPKTPGRKDLCYMPGNYDNIYRGPISLRNALAQSINIPAVKTLYLSGLRDSLMTAKNMGLTTLDDINRYGLTLVLGGGEVKLLEMTNAYAAFANEGVLTERRGILRIENQKGDAVKSYEIKKTKVIDKDIALTISNILSDNHARSPAFGERSYLYFENSDVAVKTGTTNDYKDAWIIGYTPSVAIGAWAGNNDNTPMEKKVAGYIVAPLWNEFMREIIFKRGQEFFNEPTSVDLMSLKPALRGVWKGNEAYIIDKASGKMATQYTPQELREEIIVPNIHTILYWVDKNDPRGPSPQDPQNDPQYASWEFAVMKWATSHGETSVVPPPKPEGFDDVHTPEKFPNISAGFVNIKDQYGSNEKISVTINTSGVYPIKKIEYFFNGRYAGQMTATQKTLNFTPSQIETINIGAENELRLVVYDNMLNKEESSLKFVIIGNTSESP</sequence>
<evidence type="ECO:0000256" key="10">
    <source>
        <dbReference type="ARBA" id="ARBA00022960"/>
    </source>
</evidence>
<comment type="subcellular location">
    <subcellularLocation>
        <location evidence="1">Cell membrane</location>
    </subcellularLocation>
</comment>
<evidence type="ECO:0000256" key="6">
    <source>
        <dbReference type="ARBA" id="ARBA00022670"/>
    </source>
</evidence>
<evidence type="ECO:0000256" key="16">
    <source>
        <dbReference type="ARBA" id="ARBA00049902"/>
    </source>
</evidence>
<keyword evidence="17" id="KW-0812">Transmembrane</keyword>